<evidence type="ECO:0000256" key="9">
    <source>
        <dbReference type="RuleBase" id="RU003357"/>
    </source>
</evidence>
<dbReference type="Pfam" id="PF07715">
    <property type="entry name" value="Plug"/>
    <property type="match status" value="1"/>
</dbReference>
<dbReference type="PANTHER" id="PTHR40980">
    <property type="entry name" value="PLUG DOMAIN-CONTAINING PROTEIN"/>
    <property type="match status" value="1"/>
</dbReference>
<evidence type="ECO:0000256" key="6">
    <source>
        <dbReference type="ARBA" id="ARBA00023136"/>
    </source>
</evidence>
<dbReference type="InterPro" id="IPR012910">
    <property type="entry name" value="Plug_dom"/>
</dbReference>
<dbReference type="InterPro" id="IPR000531">
    <property type="entry name" value="Beta-barrel_TonB"/>
</dbReference>
<keyword evidence="5 9" id="KW-0798">TonB box</keyword>
<gene>
    <name evidence="14" type="ORF">GCM10009096_14500</name>
</gene>
<sequence length="904" mass="99112">MTKRASLVTSLFLSTALFSPAALAQATADSAAAQPDQADGTPDGEPLPDEDVDISAPGGDFSGEIIVRGRFIPNPIRATSEVVSVLGEEEIARAADGDIAGSLQRVTGLSVVGGRFVFVRGLGERYSLALLNGLPLPSPEPLRRVVPLDIFPTSVIASTVVQKSYSVNYPGEFGGGVINLTTKSTPEEPFLKISAGISGDTETTGNLGYTYDGSDLDILGYDSGVRDIPDGLARAIDQNVPISVGPNFTSEDLQSFAASLNNAQTSLIQRNNDIPANFSAEITGGTTLDLGDTFLGIIATAGYENSWRTRGGLQQTSQGIVNIDGTDGLRPDQNFNFLTTENRIIVNGLLALSAEIGEHKLRLTNLYIHDTVKDANIKQGIDAINVDEETLLNQGRTSWFERQLYTTQFVGEFKFDEFSVDLRGSYANSKRDAPYERTYSYAFDRLLANDFVNDLTSPGESARVRFSNLNDDVYGAGIDFGYETNIGVPVNLTAGYSYYLNDRNAERRDFRFVPANGLPVPFDQQRIDFLLSDFNVFTQNIELREVATQLSVPAYTAELEIHAGYGQIDAELADGLRLNVGVRYEDAQQEVSPITLTGSQAAVATGLDNDYWLPAGTLTWNFADDMQFRLAASKTVARPQFRELAPQQFLDLETDRTFIGNPLLQDSELINLEGRFEYYIGRGERITLAGFYKDIDNPIENVAFVQGGGTLFTGFSNAPNAKLYGAEVELVKYFPLDTVFGGEFFEDRRLLLAANYTYTKSEINVADGDTAINPVTLQPTSASNLFDDGDRLTGQSRHVANLQFGMEAEEGLSQQTILVTYNSPRVTARGPQDQPDLIERTGWQLDFVMREQLQIAGQEFELKFEARNILGTDYRESQTLNNTRIINNGYDIGTRFSMSIGINF</sequence>
<dbReference type="Pfam" id="PF00593">
    <property type="entry name" value="TonB_dep_Rec_b-barrel"/>
    <property type="match status" value="1"/>
</dbReference>
<evidence type="ECO:0000256" key="3">
    <source>
        <dbReference type="ARBA" id="ARBA00022452"/>
    </source>
</evidence>
<keyword evidence="4 8" id="KW-0812">Transmembrane</keyword>
<dbReference type="InterPro" id="IPR036942">
    <property type="entry name" value="Beta-barrel_TonB_sf"/>
</dbReference>
<dbReference type="Proteomes" id="UP001500713">
    <property type="component" value="Unassembled WGS sequence"/>
</dbReference>
<keyword evidence="15" id="KW-1185">Reference proteome</keyword>
<evidence type="ECO:0000256" key="5">
    <source>
        <dbReference type="ARBA" id="ARBA00023077"/>
    </source>
</evidence>
<keyword evidence="3 8" id="KW-1134">Transmembrane beta strand</keyword>
<keyword evidence="11" id="KW-0732">Signal</keyword>
<evidence type="ECO:0000313" key="15">
    <source>
        <dbReference type="Proteomes" id="UP001500713"/>
    </source>
</evidence>
<dbReference type="Gene3D" id="2.40.170.20">
    <property type="entry name" value="TonB-dependent receptor, beta-barrel domain"/>
    <property type="match status" value="1"/>
</dbReference>
<evidence type="ECO:0000256" key="10">
    <source>
        <dbReference type="SAM" id="MobiDB-lite"/>
    </source>
</evidence>
<feature type="compositionally biased region" description="Low complexity" evidence="10">
    <location>
        <begin position="28"/>
        <end position="39"/>
    </location>
</feature>
<evidence type="ECO:0000259" key="12">
    <source>
        <dbReference type="Pfam" id="PF00593"/>
    </source>
</evidence>
<evidence type="ECO:0000256" key="2">
    <source>
        <dbReference type="ARBA" id="ARBA00022448"/>
    </source>
</evidence>
<evidence type="ECO:0000256" key="8">
    <source>
        <dbReference type="PROSITE-ProRule" id="PRU01360"/>
    </source>
</evidence>
<dbReference type="EMBL" id="BAAAEM010000002">
    <property type="protein sequence ID" value="GAA0474146.1"/>
    <property type="molecule type" value="Genomic_DNA"/>
</dbReference>
<evidence type="ECO:0000256" key="11">
    <source>
        <dbReference type="SAM" id="SignalP"/>
    </source>
</evidence>
<keyword evidence="7 8" id="KW-0998">Cell outer membrane</keyword>
<comment type="caution">
    <text evidence="14">The sequence shown here is derived from an EMBL/GenBank/DDBJ whole genome shotgun (WGS) entry which is preliminary data.</text>
</comment>
<feature type="region of interest" description="Disordered" evidence="10">
    <location>
        <begin position="28"/>
        <end position="60"/>
    </location>
</feature>
<proteinExistence type="inferred from homology"/>
<dbReference type="PROSITE" id="PS52016">
    <property type="entry name" value="TONB_DEPENDENT_REC_3"/>
    <property type="match status" value="1"/>
</dbReference>
<dbReference type="RefSeq" id="WP_229956030.1">
    <property type="nucleotide sequence ID" value="NZ_BAAAEM010000002.1"/>
</dbReference>
<feature type="domain" description="TonB-dependent receptor plug" evidence="13">
    <location>
        <begin position="76"/>
        <end position="177"/>
    </location>
</feature>
<evidence type="ECO:0000256" key="1">
    <source>
        <dbReference type="ARBA" id="ARBA00004571"/>
    </source>
</evidence>
<name>A0ABP3K9B0_9SPHN</name>
<organism evidence="14 15">
    <name type="scientific">Parasphingorhabdus litoris</name>
    <dbReference type="NCBI Taxonomy" id="394733"/>
    <lineage>
        <taxon>Bacteria</taxon>
        <taxon>Pseudomonadati</taxon>
        <taxon>Pseudomonadota</taxon>
        <taxon>Alphaproteobacteria</taxon>
        <taxon>Sphingomonadales</taxon>
        <taxon>Sphingomonadaceae</taxon>
        <taxon>Parasphingorhabdus</taxon>
    </lineage>
</organism>
<keyword evidence="14" id="KW-0675">Receptor</keyword>
<evidence type="ECO:0000256" key="7">
    <source>
        <dbReference type="ARBA" id="ARBA00023237"/>
    </source>
</evidence>
<accession>A0ABP3K9B0</accession>
<dbReference type="InterPro" id="IPR039426">
    <property type="entry name" value="TonB-dep_rcpt-like"/>
</dbReference>
<protein>
    <submittedName>
        <fullName evidence="14">TonB-dependent receptor</fullName>
    </submittedName>
</protein>
<comment type="subcellular location">
    <subcellularLocation>
        <location evidence="1 8">Cell outer membrane</location>
        <topology evidence="1 8">Multi-pass membrane protein</topology>
    </subcellularLocation>
</comment>
<feature type="chain" id="PRO_5045592554" evidence="11">
    <location>
        <begin position="25"/>
        <end position="904"/>
    </location>
</feature>
<evidence type="ECO:0000313" key="14">
    <source>
        <dbReference type="EMBL" id="GAA0474146.1"/>
    </source>
</evidence>
<keyword evidence="2 8" id="KW-0813">Transport</keyword>
<feature type="signal peptide" evidence="11">
    <location>
        <begin position="1"/>
        <end position="24"/>
    </location>
</feature>
<evidence type="ECO:0000259" key="13">
    <source>
        <dbReference type="Pfam" id="PF07715"/>
    </source>
</evidence>
<reference evidence="15" key="1">
    <citation type="journal article" date="2019" name="Int. J. Syst. Evol. Microbiol.">
        <title>The Global Catalogue of Microorganisms (GCM) 10K type strain sequencing project: providing services to taxonomists for standard genome sequencing and annotation.</title>
        <authorList>
            <consortium name="The Broad Institute Genomics Platform"/>
            <consortium name="The Broad Institute Genome Sequencing Center for Infectious Disease"/>
            <person name="Wu L."/>
            <person name="Ma J."/>
        </authorList>
    </citation>
    <scope>NUCLEOTIDE SEQUENCE [LARGE SCALE GENOMIC DNA]</scope>
    <source>
        <strain evidence="15">JCM 14162</strain>
    </source>
</reference>
<dbReference type="SUPFAM" id="SSF56935">
    <property type="entry name" value="Porins"/>
    <property type="match status" value="1"/>
</dbReference>
<dbReference type="PANTHER" id="PTHR40980:SF5">
    <property type="entry name" value="TONB-DEPENDENT RECEPTOR"/>
    <property type="match status" value="1"/>
</dbReference>
<evidence type="ECO:0000256" key="4">
    <source>
        <dbReference type="ARBA" id="ARBA00022692"/>
    </source>
</evidence>
<comment type="similarity">
    <text evidence="8 9">Belongs to the TonB-dependent receptor family.</text>
</comment>
<dbReference type="InterPro" id="IPR037066">
    <property type="entry name" value="Plug_dom_sf"/>
</dbReference>
<feature type="domain" description="TonB-dependent receptor-like beta-barrel" evidence="12">
    <location>
        <begin position="385"/>
        <end position="821"/>
    </location>
</feature>
<dbReference type="Gene3D" id="2.170.130.10">
    <property type="entry name" value="TonB-dependent receptor, plug domain"/>
    <property type="match status" value="1"/>
</dbReference>
<keyword evidence="6 8" id="KW-0472">Membrane</keyword>